<organism evidence="2 3">
    <name type="scientific">Trichogramma kaykai</name>
    <dbReference type="NCBI Taxonomy" id="54128"/>
    <lineage>
        <taxon>Eukaryota</taxon>
        <taxon>Metazoa</taxon>
        <taxon>Ecdysozoa</taxon>
        <taxon>Arthropoda</taxon>
        <taxon>Hexapoda</taxon>
        <taxon>Insecta</taxon>
        <taxon>Pterygota</taxon>
        <taxon>Neoptera</taxon>
        <taxon>Endopterygota</taxon>
        <taxon>Hymenoptera</taxon>
        <taxon>Apocrita</taxon>
        <taxon>Proctotrupomorpha</taxon>
        <taxon>Chalcidoidea</taxon>
        <taxon>Trichogrammatidae</taxon>
        <taxon>Trichogramma</taxon>
    </lineage>
</organism>
<reference evidence="2 3" key="1">
    <citation type="journal article" date="2024" name="bioRxiv">
        <title>A reference genome for Trichogramma kaykai: A tiny desert-dwelling parasitoid wasp with competing sex-ratio distorters.</title>
        <authorList>
            <person name="Culotta J."/>
            <person name="Lindsey A.R."/>
        </authorList>
    </citation>
    <scope>NUCLEOTIDE SEQUENCE [LARGE SCALE GENOMIC DNA]</scope>
    <source>
        <strain evidence="2 3">KSX58</strain>
    </source>
</reference>
<sequence length="309" mass="35536">MSLMFGSIRFNEENNTHTWMLSPYSINTFGKGLIISPEFINNEKLFQLKFVARSLNGVLSGWDLVLCHLNSNSSLPCKYIIKVLQNGQTITHYSDDHTFSFNNNEKIIHNMGTMSIINYDIFCRLAFFSENKENFLKTKFVKKLGLKFNFEWIFLDKNFSDVVLRTANEKEIPAHKLVLATASPVFKAMFNHDKSQSVDMIDISYDAAVEMLRYIYTGSVETQEYSLAAEVLAAAEKYQLEKLKNECEQILISQLSTENVIEALQIADTYNAKHLEKKAVDFVKRKMNETLPLNKVKDMLLSKARFVSK</sequence>
<proteinExistence type="predicted"/>
<dbReference type="SUPFAM" id="SSF54695">
    <property type="entry name" value="POZ domain"/>
    <property type="match status" value="1"/>
</dbReference>
<dbReference type="PANTHER" id="PTHR24413">
    <property type="entry name" value="SPECKLE-TYPE POZ PROTEIN"/>
    <property type="match status" value="1"/>
</dbReference>
<dbReference type="Gene3D" id="3.30.710.10">
    <property type="entry name" value="Potassium Channel Kv1.1, Chain A"/>
    <property type="match status" value="1"/>
</dbReference>
<dbReference type="AlphaFoldDB" id="A0ABD2X5Z4"/>
<feature type="domain" description="BTB" evidence="1">
    <location>
        <begin position="160"/>
        <end position="224"/>
    </location>
</feature>
<dbReference type="Pfam" id="PF00651">
    <property type="entry name" value="BTB"/>
    <property type="match status" value="1"/>
</dbReference>
<evidence type="ECO:0000313" key="3">
    <source>
        <dbReference type="Proteomes" id="UP001627154"/>
    </source>
</evidence>
<dbReference type="PROSITE" id="PS50097">
    <property type="entry name" value="BTB"/>
    <property type="match status" value="1"/>
</dbReference>
<dbReference type="EMBL" id="JBJJXI010000051">
    <property type="protein sequence ID" value="KAL3400584.1"/>
    <property type="molecule type" value="Genomic_DNA"/>
</dbReference>
<evidence type="ECO:0000259" key="1">
    <source>
        <dbReference type="PROSITE" id="PS50097"/>
    </source>
</evidence>
<comment type="caution">
    <text evidence="2">The sequence shown here is derived from an EMBL/GenBank/DDBJ whole genome shotgun (WGS) entry which is preliminary data.</text>
</comment>
<dbReference type="SMART" id="SM00225">
    <property type="entry name" value="BTB"/>
    <property type="match status" value="1"/>
</dbReference>
<accession>A0ABD2X5Z4</accession>
<protein>
    <recommendedName>
        <fullName evidence="1">BTB domain-containing protein</fullName>
    </recommendedName>
</protein>
<keyword evidence="3" id="KW-1185">Reference proteome</keyword>
<evidence type="ECO:0000313" key="2">
    <source>
        <dbReference type="EMBL" id="KAL3400584.1"/>
    </source>
</evidence>
<dbReference type="InterPro" id="IPR011333">
    <property type="entry name" value="SKP1/BTB/POZ_sf"/>
</dbReference>
<dbReference type="Proteomes" id="UP001627154">
    <property type="component" value="Unassembled WGS sequence"/>
</dbReference>
<name>A0ABD2X5Z4_9HYME</name>
<dbReference type="InterPro" id="IPR000210">
    <property type="entry name" value="BTB/POZ_dom"/>
</dbReference>
<gene>
    <name evidence="2" type="ORF">TKK_006422</name>
</gene>
<dbReference type="Gene3D" id="6.10.250.3030">
    <property type="match status" value="1"/>
</dbReference>